<reference evidence="1 2" key="1">
    <citation type="submission" date="2019-11" db="EMBL/GenBank/DDBJ databases">
        <title>Metabolism of dissolved organic matter in forest soils.</title>
        <authorList>
            <person name="Cyle K.T."/>
            <person name="Wilhelm R.C."/>
            <person name="Martinez C.E."/>
        </authorList>
    </citation>
    <scope>NUCLEOTIDE SEQUENCE [LARGE SCALE GENOMIC DNA]</scope>
    <source>
        <strain evidence="1 2">1N</strain>
    </source>
</reference>
<dbReference type="Gene3D" id="1.10.238.160">
    <property type="match status" value="1"/>
</dbReference>
<gene>
    <name evidence="1" type="ORF">GNZ12_24205</name>
</gene>
<name>A0ABX2BTZ3_9BURK</name>
<dbReference type="Proteomes" id="UP000652198">
    <property type="component" value="Unassembled WGS sequence"/>
</dbReference>
<accession>A0ABX2BTZ3</accession>
<organism evidence="1 2">
    <name type="scientific">Paraburkholderia solitsugae</name>
    <dbReference type="NCBI Taxonomy" id="2675748"/>
    <lineage>
        <taxon>Bacteria</taxon>
        <taxon>Pseudomonadati</taxon>
        <taxon>Pseudomonadota</taxon>
        <taxon>Betaproteobacteria</taxon>
        <taxon>Burkholderiales</taxon>
        <taxon>Burkholderiaceae</taxon>
        <taxon>Paraburkholderia</taxon>
    </lineage>
</organism>
<dbReference type="InterPro" id="IPR010260">
    <property type="entry name" value="AlpA"/>
</dbReference>
<evidence type="ECO:0000313" key="1">
    <source>
        <dbReference type="EMBL" id="NPT44357.1"/>
    </source>
</evidence>
<keyword evidence="2" id="KW-1185">Reference proteome</keyword>
<dbReference type="EMBL" id="WOEY01000092">
    <property type="protein sequence ID" value="NPT44357.1"/>
    <property type="molecule type" value="Genomic_DNA"/>
</dbReference>
<dbReference type="Pfam" id="PF05930">
    <property type="entry name" value="Phage_AlpA"/>
    <property type="match status" value="1"/>
</dbReference>
<comment type="caution">
    <text evidence="1">The sequence shown here is derived from an EMBL/GenBank/DDBJ whole genome shotgun (WGS) entry which is preliminary data.</text>
</comment>
<protein>
    <submittedName>
        <fullName evidence="1">AlpA family phage regulatory protein</fullName>
    </submittedName>
</protein>
<evidence type="ECO:0000313" key="2">
    <source>
        <dbReference type="Proteomes" id="UP000652198"/>
    </source>
</evidence>
<proteinExistence type="predicted"/>
<sequence length="54" mass="5988">MDRTALTRSTLYALIKRDEFPSPVRLTATAVAWPEISVDNWIQGRIDAANGVAE</sequence>